<dbReference type="OrthoDB" id="5835759at2759"/>
<dbReference type="InterPro" id="IPR019429">
    <property type="entry name" value="7TM_GPCR_serpentine_rcpt_Sri"/>
</dbReference>
<accession>O17111</accession>
<keyword evidence="2" id="KW-0675">Receptor</keyword>
<dbReference type="SMR" id="O17111"/>
<organism evidence="2 3">
    <name type="scientific">Caenorhabditis elegans</name>
    <dbReference type="NCBI Taxonomy" id="6239"/>
    <lineage>
        <taxon>Eukaryota</taxon>
        <taxon>Metazoa</taxon>
        <taxon>Ecdysozoa</taxon>
        <taxon>Nematoda</taxon>
        <taxon>Chromadorea</taxon>
        <taxon>Rhabditida</taxon>
        <taxon>Rhabditina</taxon>
        <taxon>Rhabditomorpha</taxon>
        <taxon>Rhabditoidea</taxon>
        <taxon>Rhabditidae</taxon>
        <taxon>Peloderinae</taxon>
        <taxon>Caenorhabditis</taxon>
    </lineage>
</organism>
<dbReference type="FunCoup" id="O17111">
    <property type="interactions" value="12"/>
</dbReference>
<dbReference type="HOGENOM" id="CLU_067919_1_0_1"/>
<proteinExistence type="predicted"/>
<dbReference type="PANTHER" id="PTHR45830:SF8">
    <property type="entry name" value="SERPENTINE RECEPTOR, CLASS H-RELATED"/>
    <property type="match status" value="1"/>
</dbReference>
<feature type="transmembrane region" description="Helical" evidence="1">
    <location>
        <begin position="47"/>
        <end position="66"/>
    </location>
</feature>
<protein>
    <submittedName>
        <fullName evidence="2">Serpentine Receptor, class I</fullName>
    </submittedName>
</protein>
<dbReference type="SUPFAM" id="SSF81321">
    <property type="entry name" value="Family A G protein-coupled receptor-like"/>
    <property type="match status" value="1"/>
</dbReference>
<evidence type="ECO:0000313" key="2">
    <source>
        <dbReference type="EMBL" id="CCD68915.1"/>
    </source>
</evidence>
<feature type="transmembrane region" description="Helical" evidence="1">
    <location>
        <begin position="242"/>
        <end position="267"/>
    </location>
</feature>
<dbReference type="Pfam" id="PF10327">
    <property type="entry name" value="7TM_GPCR_Sri"/>
    <property type="match status" value="1"/>
</dbReference>
<evidence type="ECO:0000256" key="1">
    <source>
        <dbReference type="SAM" id="Phobius"/>
    </source>
</evidence>
<dbReference type="CTD" id="191927"/>
<keyword evidence="3" id="KW-1185">Reference proteome</keyword>
<name>O17111_CAEEL</name>
<dbReference type="EMBL" id="BX284602">
    <property type="protein sequence ID" value="CCD68915.1"/>
    <property type="molecule type" value="Genomic_DNA"/>
</dbReference>
<dbReference type="AGR" id="WB:WBGene00005575"/>
<evidence type="ECO:0000313" key="3">
    <source>
        <dbReference type="Proteomes" id="UP000001940"/>
    </source>
</evidence>
<dbReference type="UCSC" id="F39E9.3">
    <property type="organism name" value="c. elegans"/>
</dbReference>
<keyword evidence="1" id="KW-0472">Membrane</keyword>
<dbReference type="GeneID" id="191927"/>
<dbReference type="WormBase" id="F39E9.3">
    <property type="protein sequence ID" value="CE25878"/>
    <property type="gene ID" value="WBGene00005575"/>
    <property type="gene designation" value="sri-63"/>
</dbReference>
<feature type="transmembrane region" description="Helical" evidence="1">
    <location>
        <begin position="273"/>
        <end position="299"/>
    </location>
</feature>
<dbReference type="Proteomes" id="UP000001940">
    <property type="component" value="Chromosome II"/>
</dbReference>
<dbReference type="AlphaFoldDB" id="O17111"/>
<dbReference type="Gene3D" id="1.20.1070.10">
    <property type="entry name" value="Rhodopsin 7-helix transmembrane proteins"/>
    <property type="match status" value="1"/>
</dbReference>
<dbReference type="RefSeq" id="NP_494498.1">
    <property type="nucleotide sequence ID" value="NM_062097.1"/>
</dbReference>
<dbReference type="PANTHER" id="PTHR45830">
    <property type="entry name" value="SERPENTINE RECEPTOR, CLASS I"/>
    <property type="match status" value="1"/>
</dbReference>
<reference evidence="2 3" key="1">
    <citation type="journal article" date="1998" name="Science">
        <title>Genome sequence of the nematode C. elegans: a platform for investigating biology.</title>
        <authorList>
            <consortium name="The C. elegans sequencing consortium"/>
            <person name="Sulson J.E."/>
            <person name="Waterston R."/>
        </authorList>
    </citation>
    <scope>NUCLEOTIDE SEQUENCE [LARGE SCALE GENOMIC DNA]</scope>
    <source>
        <strain evidence="2 3">Bristol N2</strain>
    </source>
</reference>
<evidence type="ECO:0000313" key="4">
    <source>
        <dbReference type="WormBase" id="F39E9.3"/>
    </source>
</evidence>
<sequence>MYDIDFSTPHWLITYYHVIGVISLIFDSFSIYLILFKSSKIDNFRYFLLNFQLACTLTDIHLTFFMQPVPLYPLVSGYTLGFLSMFGVTTHFCMTALMACLIYQIESMVFCFVRKHQTIAKTLKKYVMPSWLVWGIFAFFTFGICLTVILFSQTSIDPDLQMEYVRVKFPEYLSGFQSLPNFSIYEADAYFLVALLLTTTGGILSLLILCIVLTNIFLMLALLKTQISASNYRKHRAAIWSLLAQFATSSVLFFSPIVFVFVVLIGINGAQAIVEVLLVIGCLHSCLNVTVLILTFPPYRKHVCSLIKREKSFAKTRVMVLPSNPSAMVISHLS</sequence>
<dbReference type="PhylomeDB" id="O17111"/>
<feature type="transmembrane region" description="Helical" evidence="1">
    <location>
        <begin position="189"/>
        <end position="222"/>
    </location>
</feature>
<dbReference type="InParanoid" id="O17111"/>
<feature type="transmembrane region" description="Helical" evidence="1">
    <location>
        <begin position="12"/>
        <end position="35"/>
    </location>
</feature>
<feature type="transmembrane region" description="Helical" evidence="1">
    <location>
        <begin position="126"/>
        <end position="151"/>
    </location>
</feature>
<dbReference type="KEGG" id="cel:CELE_F39E9.3"/>
<dbReference type="eggNOG" id="ENOG502SX9A">
    <property type="taxonomic scope" value="Eukaryota"/>
</dbReference>
<feature type="transmembrane region" description="Helical" evidence="1">
    <location>
        <begin position="78"/>
        <end position="105"/>
    </location>
</feature>
<keyword evidence="1" id="KW-1133">Transmembrane helix</keyword>
<keyword evidence="1" id="KW-0812">Transmembrane</keyword>
<gene>
    <name evidence="2 4" type="primary">sri-63</name>
    <name evidence="2" type="ORF">CELE_F39E9.3</name>
    <name evidence="4" type="ORF">F39E9.3</name>
</gene>
<dbReference type="STRING" id="6239.F39E9.3.1"/>
<dbReference type="PaxDb" id="6239-F39E9.3"/>